<dbReference type="Pfam" id="PF00078">
    <property type="entry name" value="RVT_1"/>
    <property type="match status" value="1"/>
</dbReference>
<dbReference type="InterPro" id="IPR000477">
    <property type="entry name" value="RT_dom"/>
</dbReference>
<sequence>MDSTDYSGEELRSSLIKSEDTEESIERKNGYGMSREENPILSNIKEEEEDGGERQGEEMKREDGVKDEEVERYEKERDECREGDEMEQTPQTDRWLKEDGILDCKKQEEKGFSPPGTSCLLKQPRVHSPGSPAISSSKGQSEVFACSQCPFVHMEEVKLHQHIEKVHPEEHSRILRSAGQSQWVVPPLSAGRAGLPSPGGHGGYHLPCPAWSTPQHRRAPTSRGVDAHRHTSDIIADIADSCIIGLDLLKRWGACVDVSRASITLGTETVALQSGPTRKPARRARHLATTARPASKLLQLATAPKPPSLTTVPQPDHSLAHHHQPATQKLPAQPKPALPAETTAAVHALWQRSSSGLDHQQRQQLKSLLDGNADLFAVRDEDCTQTELVQHTINTDTAQPIRLRPHRMSPAKRLVAEEKVKEMAAAGVIKASESPWAAPAVLVQKKSGEWRFCVDYRRLNAATTKDSYPLPRIDEALDHISRSSWFSSLDLRSGYWQVRLAPEAKPKTAFTIGQGLWQFRVMPFGLCNAPATFERLMERVLAAVPRSRCVVYLDDLLVHASDFQQALANLTDVLAAIRQAGLRLNPKKCQLLRRETAFLGHIVSERGIATNPSKVAAVRDWPATWVSCEASWAWRLTIGALSGTLLPWFATHRLMDKCRPFVWQEGQSMAFDQLRVALTEAPVLAYPNAQRPFIVDTDASNTGVGAVLSQEWWPTTAGPWGRRNAIIASPGGSCSLWSGRCTTSGRTCKAATSSCAPTTPRSPGS</sequence>
<accession>A0A9Q1E5F5</accession>
<evidence type="ECO:0000256" key="3">
    <source>
        <dbReference type="ARBA" id="ARBA00022670"/>
    </source>
</evidence>
<feature type="compositionally biased region" description="Basic and acidic residues" evidence="11">
    <location>
        <begin position="94"/>
        <end position="111"/>
    </location>
</feature>
<dbReference type="EC" id="3.1.26.4" evidence="2"/>
<evidence type="ECO:0000256" key="7">
    <source>
        <dbReference type="ARBA" id="ARBA00022759"/>
    </source>
</evidence>
<keyword evidence="5" id="KW-0548">Nucleotidyltransferase</keyword>
<reference evidence="13" key="1">
    <citation type="journal article" date="2023" name="Science">
        <title>Genome structures resolve the early diversification of teleost fishes.</title>
        <authorList>
            <person name="Parey E."/>
            <person name="Louis A."/>
            <person name="Montfort J."/>
            <person name="Bouchez O."/>
            <person name="Roques C."/>
            <person name="Iampietro C."/>
            <person name="Lluch J."/>
            <person name="Castinel A."/>
            <person name="Donnadieu C."/>
            <person name="Desvignes T."/>
            <person name="Floi Bucao C."/>
            <person name="Jouanno E."/>
            <person name="Wen M."/>
            <person name="Mejri S."/>
            <person name="Dirks R."/>
            <person name="Jansen H."/>
            <person name="Henkel C."/>
            <person name="Chen W.J."/>
            <person name="Zahm M."/>
            <person name="Cabau C."/>
            <person name="Klopp C."/>
            <person name="Thompson A.W."/>
            <person name="Robinson-Rechavi M."/>
            <person name="Braasch I."/>
            <person name="Lecointre G."/>
            <person name="Bobe J."/>
            <person name="Postlethwait J.H."/>
            <person name="Berthelot C."/>
            <person name="Roest Crollius H."/>
            <person name="Guiguen Y."/>
        </authorList>
    </citation>
    <scope>NUCLEOTIDE SEQUENCE</scope>
    <source>
        <strain evidence="13">WJC10195</strain>
    </source>
</reference>
<proteinExistence type="inferred from homology"/>
<comment type="similarity">
    <text evidence="1">Belongs to the beta type-B retroviral polymerase family. HERV class-II K(HML-2) pol subfamily.</text>
</comment>
<evidence type="ECO:0000256" key="5">
    <source>
        <dbReference type="ARBA" id="ARBA00022695"/>
    </source>
</evidence>
<evidence type="ECO:0000256" key="1">
    <source>
        <dbReference type="ARBA" id="ARBA00010879"/>
    </source>
</evidence>
<dbReference type="Gene3D" id="3.30.70.270">
    <property type="match status" value="1"/>
</dbReference>
<dbReference type="Gene3D" id="3.10.10.10">
    <property type="entry name" value="HIV Type 1 Reverse Transcriptase, subunit A, domain 1"/>
    <property type="match status" value="1"/>
</dbReference>
<dbReference type="InterPro" id="IPR050951">
    <property type="entry name" value="Retrovirus_Pol_polyprotein"/>
</dbReference>
<evidence type="ECO:0000256" key="10">
    <source>
        <dbReference type="ARBA" id="ARBA00023268"/>
    </source>
</evidence>
<evidence type="ECO:0000256" key="6">
    <source>
        <dbReference type="ARBA" id="ARBA00022722"/>
    </source>
</evidence>
<keyword evidence="3" id="KW-0645">Protease</keyword>
<feature type="region of interest" description="Disordered" evidence="11">
    <location>
        <begin position="274"/>
        <end position="339"/>
    </location>
</feature>
<feature type="compositionally biased region" description="Basic and acidic residues" evidence="11">
    <location>
        <begin position="52"/>
        <end position="80"/>
    </location>
</feature>
<dbReference type="PANTHER" id="PTHR37984:SF5">
    <property type="entry name" value="PROTEIN NYNRIN-LIKE"/>
    <property type="match status" value="1"/>
</dbReference>
<evidence type="ECO:0000256" key="11">
    <source>
        <dbReference type="SAM" id="MobiDB-lite"/>
    </source>
</evidence>
<dbReference type="Pfam" id="PF17919">
    <property type="entry name" value="RT_RNaseH_2"/>
    <property type="match status" value="1"/>
</dbReference>
<evidence type="ECO:0000256" key="4">
    <source>
        <dbReference type="ARBA" id="ARBA00022679"/>
    </source>
</evidence>
<evidence type="ECO:0000256" key="8">
    <source>
        <dbReference type="ARBA" id="ARBA00022801"/>
    </source>
</evidence>
<dbReference type="InterPro" id="IPR041577">
    <property type="entry name" value="RT_RNaseH_2"/>
</dbReference>
<keyword evidence="8" id="KW-0378">Hydrolase</keyword>
<dbReference type="OrthoDB" id="6761011at2759"/>
<feature type="domain" description="Reverse transcriptase" evidence="12">
    <location>
        <begin position="424"/>
        <end position="603"/>
    </location>
</feature>
<feature type="region of interest" description="Disordered" evidence="11">
    <location>
        <begin position="1"/>
        <end position="137"/>
    </location>
</feature>
<dbReference type="EMBL" id="JAINUF010000025">
    <property type="protein sequence ID" value="KAJ8332587.1"/>
    <property type="molecule type" value="Genomic_DNA"/>
</dbReference>
<evidence type="ECO:0000313" key="13">
    <source>
        <dbReference type="EMBL" id="KAJ8332587.1"/>
    </source>
</evidence>
<dbReference type="PANTHER" id="PTHR37984">
    <property type="entry name" value="PROTEIN CBG26694"/>
    <property type="match status" value="1"/>
</dbReference>
<keyword evidence="6" id="KW-0540">Nuclease</keyword>
<dbReference type="GO" id="GO:0006508">
    <property type="term" value="P:proteolysis"/>
    <property type="evidence" value="ECO:0007669"/>
    <property type="project" value="UniProtKB-KW"/>
</dbReference>
<dbReference type="PROSITE" id="PS50878">
    <property type="entry name" value="RT_POL"/>
    <property type="match status" value="1"/>
</dbReference>
<dbReference type="InterPro" id="IPR043128">
    <property type="entry name" value="Rev_trsase/Diguanyl_cyclase"/>
</dbReference>
<gene>
    <name evidence="13" type="ORF">SKAU_G00423760</name>
</gene>
<evidence type="ECO:0000256" key="9">
    <source>
        <dbReference type="ARBA" id="ARBA00022918"/>
    </source>
</evidence>
<dbReference type="InterPro" id="IPR043502">
    <property type="entry name" value="DNA/RNA_pol_sf"/>
</dbReference>
<dbReference type="GO" id="GO:0008233">
    <property type="term" value="F:peptidase activity"/>
    <property type="evidence" value="ECO:0007669"/>
    <property type="project" value="UniProtKB-KW"/>
</dbReference>
<feature type="compositionally biased region" description="Basic and acidic residues" evidence="11">
    <location>
        <begin position="24"/>
        <end position="38"/>
    </location>
</feature>
<protein>
    <recommendedName>
        <fullName evidence="2">ribonuclease H</fullName>
        <ecNumber evidence="2">3.1.26.4</ecNumber>
    </recommendedName>
</protein>
<dbReference type="GO" id="GO:0004523">
    <property type="term" value="F:RNA-DNA hybrid ribonuclease activity"/>
    <property type="evidence" value="ECO:0007669"/>
    <property type="project" value="UniProtKB-EC"/>
</dbReference>
<keyword evidence="7" id="KW-0255">Endonuclease</keyword>
<comment type="caution">
    <text evidence="13">The sequence shown here is derived from an EMBL/GenBank/DDBJ whole genome shotgun (WGS) entry which is preliminary data.</text>
</comment>
<dbReference type="Proteomes" id="UP001152622">
    <property type="component" value="Unassembled WGS sequence"/>
</dbReference>
<evidence type="ECO:0000259" key="12">
    <source>
        <dbReference type="PROSITE" id="PS50878"/>
    </source>
</evidence>
<dbReference type="FunFam" id="3.10.10.10:FF:000007">
    <property type="entry name" value="Retrovirus-related Pol polyprotein from transposon 17.6-like Protein"/>
    <property type="match status" value="1"/>
</dbReference>
<keyword evidence="4" id="KW-0808">Transferase</keyword>
<keyword evidence="10" id="KW-0511">Multifunctional enzyme</keyword>
<organism evidence="13 14">
    <name type="scientific">Synaphobranchus kaupii</name>
    <name type="common">Kaup's arrowtooth eel</name>
    <dbReference type="NCBI Taxonomy" id="118154"/>
    <lineage>
        <taxon>Eukaryota</taxon>
        <taxon>Metazoa</taxon>
        <taxon>Chordata</taxon>
        <taxon>Craniata</taxon>
        <taxon>Vertebrata</taxon>
        <taxon>Euteleostomi</taxon>
        <taxon>Actinopterygii</taxon>
        <taxon>Neopterygii</taxon>
        <taxon>Teleostei</taxon>
        <taxon>Anguilliformes</taxon>
        <taxon>Synaphobranchidae</taxon>
        <taxon>Synaphobranchus</taxon>
    </lineage>
</organism>
<keyword evidence="14" id="KW-1185">Reference proteome</keyword>
<dbReference type="SUPFAM" id="SSF56672">
    <property type="entry name" value="DNA/RNA polymerases"/>
    <property type="match status" value="1"/>
</dbReference>
<dbReference type="AlphaFoldDB" id="A0A9Q1E5F5"/>
<evidence type="ECO:0000256" key="2">
    <source>
        <dbReference type="ARBA" id="ARBA00012180"/>
    </source>
</evidence>
<dbReference type="GO" id="GO:0003964">
    <property type="term" value="F:RNA-directed DNA polymerase activity"/>
    <property type="evidence" value="ECO:0007669"/>
    <property type="project" value="UniProtKB-KW"/>
</dbReference>
<dbReference type="CDD" id="cd01647">
    <property type="entry name" value="RT_LTR"/>
    <property type="match status" value="1"/>
</dbReference>
<keyword evidence="9" id="KW-0695">RNA-directed DNA polymerase</keyword>
<name>A0A9Q1E5F5_SYNKA</name>
<evidence type="ECO:0000313" key="14">
    <source>
        <dbReference type="Proteomes" id="UP001152622"/>
    </source>
</evidence>